<dbReference type="Pfam" id="PF09769">
    <property type="entry name" value="ApoO"/>
    <property type="match status" value="1"/>
</dbReference>
<evidence type="ECO:0000313" key="4">
    <source>
        <dbReference type="Proteomes" id="UP000242180"/>
    </source>
</evidence>
<dbReference type="GO" id="GO:0044284">
    <property type="term" value="C:mitochondrial crista junction"/>
    <property type="evidence" value="ECO:0007669"/>
    <property type="project" value="TreeGrafter"/>
</dbReference>
<dbReference type="InParanoid" id="A0A1X2H4T2"/>
<dbReference type="AlphaFoldDB" id="A0A1X2H4T2"/>
<evidence type="ECO:0000256" key="1">
    <source>
        <dbReference type="RuleBase" id="RU363021"/>
    </source>
</evidence>
<name>A0A1X2H4T2_SYNRA</name>
<accession>A0A1X2H4T2</accession>
<keyword evidence="1" id="KW-0472">Membrane</keyword>
<dbReference type="GO" id="GO:0061617">
    <property type="term" value="C:MICOS complex"/>
    <property type="evidence" value="ECO:0007669"/>
    <property type="project" value="UniProtKB-UniRule"/>
</dbReference>
<reference evidence="3 4" key="1">
    <citation type="submission" date="2016-07" db="EMBL/GenBank/DDBJ databases">
        <title>Pervasive Adenine N6-methylation of Active Genes in Fungi.</title>
        <authorList>
            <consortium name="DOE Joint Genome Institute"/>
            <person name="Mondo S.J."/>
            <person name="Dannebaum R.O."/>
            <person name="Kuo R.C."/>
            <person name="Labutti K."/>
            <person name="Haridas S."/>
            <person name="Kuo A."/>
            <person name="Salamov A."/>
            <person name="Ahrendt S.R."/>
            <person name="Lipzen A."/>
            <person name="Sullivan W."/>
            <person name="Andreopoulos W.B."/>
            <person name="Clum A."/>
            <person name="Lindquist E."/>
            <person name="Daum C."/>
            <person name="Ramamoorthy G.K."/>
            <person name="Gryganskyi A."/>
            <person name="Culley D."/>
            <person name="Magnuson J.K."/>
            <person name="James T.Y."/>
            <person name="O'Malley M.A."/>
            <person name="Stajich J.E."/>
            <person name="Spatafora J.W."/>
            <person name="Visel A."/>
            <person name="Grigoriev I.V."/>
        </authorList>
    </citation>
    <scope>NUCLEOTIDE SEQUENCE [LARGE SCALE GENOMIC DNA]</scope>
    <source>
        <strain evidence="3 4">NRRL 2496</strain>
    </source>
</reference>
<protein>
    <recommendedName>
        <fullName evidence="1">MICOS complex subunit</fullName>
    </recommendedName>
</protein>
<dbReference type="Proteomes" id="UP000242180">
    <property type="component" value="Unassembled WGS sequence"/>
</dbReference>
<gene>
    <name evidence="3" type="ORF">BCR43DRAFT_496896</name>
</gene>
<dbReference type="GO" id="GO:0042407">
    <property type="term" value="P:cristae formation"/>
    <property type="evidence" value="ECO:0007669"/>
    <property type="project" value="InterPro"/>
</dbReference>
<feature type="region of interest" description="Disordered" evidence="2">
    <location>
        <begin position="232"/>
        <end position="252"/>
    </location>
</feature>
<evidence type="ECO:0000313" key="3">
    <source>
        <dbReference type="EMBL" id="ORY93409.1"/>
    </source>
</evidence>
<dbReference type="STRING" id="13706.A0A1X2H4T2"/>
<dbReference type="InterPro" id="IPR033181">
    <property type="entry name" value="Mic26_fungi"/>
</dbReference>
<dbReference type="PANTHER" id="PTHR28268">
    <property type="entry name" value="MICOS SUBUNIT MIC26"/>
    <property type="match status" value="1"/>
</dbReference>
<comment type="function">
    <text evidence="1">Component of the MICOS complex, a large protein complex of the mitochondrial inner membrane that plays crucial roles in the maintenance of crista junctions, inner membrane architecture, and formation of contact sites to the outer membrane.</text>
</comment>
<organism evidence="3 4">
    <name type="scientific">Syncephalastrum racemosum</name>
    <name type="common">Filamentous fungus</name>
    <dbReference type="NCBI Taxonomy" id="13706"/>
    <lineage>
        <taxon>Eukaryota</taxon>
        <taxon>Fungi</taxon>
        <taxon>Fungi incertae sedis</taxon>
        <taxon>Mucoromycota</taxon>
        <taxon>Mucoromycotina</taxon>
        <taxon>Mucoromycetes</taxon>
        <taxon>Mucorales</taxon>
        <taxon>Syncephalastraceae</taxon>
        <taxon>Syncephalastrum</taxon>
    </lineage>
</organism>
<keyword evidence="1" id="KW-0496">Mitochondrion</keyword>
<dbReference type="OrthoDB" id="2399148at2759"/>
<keyword evidence="4" id="KW-1185">Reference proteome</keyword>
<keyword evidence="1" id="KW-0999">Mitochondrion inner membrane</keyword>
<evidence type="ECO:0000256" key="2">
    <source>
        <dbReference type="SAM" id="MobiDB-lite"/>
    </source>
</evidence>
<dbReference type="InterPro" id="IPR019166">
    <property type="entry name" value="MIC26/MIC27"/>
</dbReference>
<comment type="subunit">
    <text evidence="1">Component of the mitochondrial contact site and cristae organizing system (MICOS) complex.</text>
</comment>
<dbReference type="OMA" id="KWIGVEH"/>
<proteinExistence type="predicted"/>
<sequence length="252" mass="28012">MFSSIVKRSLATATVGAAGVTAVSAVSQPTVYADEKKKSKLSIYDEPQPEIVIVESPTKLEEHVAYAQKYANERVEEGKTHVNSLRDQWQKFEQDVKNTVQQTVDKDEDILPNGLYVGVAALAGTIIARNRNIIIRFATSTALAVGTSYYLLPKTTHNVTVQYEKFESQYPQLQAAHKSINDSVADVRKQIDDAVSQFRGTVDENKAKFLSQFQGKDGETAQDKFESVKKNVESMYSTRSNPGVEETLKKNN</sequence>
<dbReference type="EMBL" id="MCGN01000009">
    <property type="protein sequence ID" value="ORY93409.1"/>
    <property type="molecule type" value="Genomic_DNA"/>
</dbReference>
<comment type="caution">
    <text evidence="3">The sequence shown here is derived from an EMBL/GenBank/DDBJ whole genome shotgun (WGS) entry which is preliminary data.</text>
</comment>
<comment type="subcellular location">
    <subcellularLocation>
        <location evidence="1">Mitochondrion inner membrane</location>
    </subcellularLocation>
</comment>
<dbReference type="PANTHER" id="PTHR28268:SF1">
    <property type="entry name" value="MICOS SUBUNIT MIC26"/>
    <property type="match status" value="1"/>
</dbReference>